<feature type="region of interest" description="Disordered" evidence="5">
    <location>
        <begin position="109"/>
        <end position="156"/>
    </location>
</feature>
<keyword evidence="4" id="KW-0699">rRNA-binding</keyword>
<keyword evidence="2 4" id="KW-0689">Ribosomal protein</keyword>
<comment type="function">
    <text evidence="4">Located at the polypeptide exit tunnel on the outside of the subunit.</text>
</comment>
<dbReference type="NCBIfam" id="TIGR01080">
    <property type="entry name" value="rplX_A_E"/>
    <property type="match status" value="1"/>
</dbReference>
<feature type="domain" description="KOW" evidence="6">
    <location>
        <begin position="43"/>
        <end position="70"/>
    </location>
</feature>
<comment type="similarity">
    <text evidence="1 4">Belongs to the universal ribosomal protein uL24 family.</text>
</comment>
<feature type="compositionally biased region" description="Basic and acidic residues" evidence="5">
    <location>
        <begin position="145"/>
        <end position="156"/>
    </location>
</feature>
<name>K0IIA4_NITGG</name>
<dbReference type="PROSITE" id="PS01108">
    <property type="entry name" value="RIBOSOMAL_L24"/>
    <property type="match status" value="1"/>
</dbReference>
<keyword evidence="8" id="KW-1185">Reference proteome</keyword>
<gene>
    <name evidence="7" type="primary">rpl24p</name>
    <name evidence="4" type="synonym">rpl24</name>
    <name evidence="7" type="ordered locus">Ngar_c17400</name>
</gene>
<dbReference type="InterPro" id="IPR005756">
    <property type="entry name" value="Ribosomal_uL24_euk/arc"/>
</dbReference>
<dbReference type="KEGG" id="nga:Ngar_c17400"/>
<dbReference type="GO" id="GO:0015934">
    <property type="term" value="C:large ribosomal subunit"/>
    <property type="evidence" value="ECO:0007669"/>
    <property type="project" value="UniProtKB-UniRule"/>
</dbReference>
<dbReference type="InterPro" id="IPR008991">
    <property type="entry name" value="Translation_prot_SH3-like_sf"/>
</dbReference>
<dbReference type="SUPFAM" id="SSF50104">
    <property type="entry name" value="Translation proteins SH3-like domain"/>
    <property type="match status" value="1"/>
</dbReference>
<dbReference type="PANTHER" id="PTHR11143">
    <property type="entry name" value="60S RIBOSOMAL PROTEIN L26 FAMILY MEMBER"/>
    <property type="match status" value="1"/>
</dbReference>
<dbReference type="Pfam" id="PF16906">
    <property type="entry name" value="Ribosomal_L26"/>
    <property type="match status" value="1"/>
</dbReference>
<evidence type="ECO:0000313" key="7">
    <source>
        <dbReference type="EMBL" id="AFU58673.1"/>
    </source>
</evidence>
<dbReference type="GO" id="GO:0019843">
    <property type="term" value="F:rRNA binding"/>
    <property type="evidence" value="ECO:0007669"/>
    <property type="project" value="UniProtKB-UniRule"/>
</dbReference>
<dbReference type="Pfam" id="PF00467">
    <property type="entry name" value="KOW"/>
    <property type="match status" value="1"/>
</dbReference>
<dbReference type="CDD" id="cd06089">
    <property type="entry name" value="KOW_RPL26"/>
    <property type="match status" value="1"/>
</dbReference>
<dbReference type="InterPro" id="IPR005825">
    <property type="entry name" value="Ribosomal_uL24_CS"/>
</dbReference>
<dbReference type="InterPro" id="IPR041988">
    <property type="entry name" value="Ribosomal_uL24_KOW"/>
</dbReference>
<dbReference type="STRING" id="1237085.Ngar_c17400"/>
<accession>K0IIA4</accession>
<dbReference type="HOGENOM" id="CLU_093240_2_0_2"/>
<evidence type="ECO:0000259" key="6">
    <source>
        <dbReference type="SMART" id="SM00739"/>
    </source>
</evidence>
<evidence type="ECO:0000256" key="3">
    <source>
        <dbReference type="ARBA" id="ARBA00023274"/>
    </source>
</evidence>
<evidence type="ECO:0000256" key="1">
    <source>
        <dbReference type="ARBA" id="ARBA00010618"/>
    </source>
</evidence>
<dbReference type="FunCoup" id="K0IIA4">
    <property type="interactions" value="214"/>
</dbReference>
<dbReference type="HAMAP" id="MF_01326_A">
    <property type="entry name" value="Ribosomal_uL24_A"/>
    <property type="match status" value="1"/>
</dbReference>
<keyword evidence="4" id="KW-0694">RNA-binding</keyword>
<reference evidence="7 8" key="1">
    <citation type="journal article" date="2012" name="Environ. Microbiol.">
        <title>The genome of the ammonia-oxidizing Candidatus Nitrososphaera gargensis: insights into metabolic versatility and environmental adaptations.</title>
        <authorList>
            <person name="Spang A."/>
            <person name="Poehlein A."/>
            <person name="Offre P."/>
            <person name="Zumbragel S."/>
            <person name="Haider S."/>
            <person name="Rychlik N."/>
            <person name="Nowka B."/>
            <person name="Schmeisser C."/>
            <person name="Lebedeva E.V."/>
            <person name="Rattei T."/>
            <person name="Bohm C."/>
            <person name="Schmid M."/>
            <person name="Galushko A."/>
            <person name="Hatzenpichler R."/>
            <person name="Weinmaier T."/>
            <person name="Daniel R."/>
            <person name="Schleper C."/>
            <person name="Spieck E."/>
            <person name="Streit W."/>
            <person name="Wagner M."/>
        </authorList>
    </citation>
    <scope>NUCLEOTIDE SEQUENCE [LARGE SCALE GENOMIC DNA]</scope>
    <source>
        <strain evidence="8">Ga9.2</strain>
    </source>
</reference>
<evidence type="ECO:0000256" key="2">
    <source>
        <dbReference type="ARBA" id="ARBA00022980"/>
    </source>
</evidence>
<dbReference type="InParanoid" id="K0IIA4"/>
<feature type="compositionally biased region" description="Basic and acidic residues" evidence="5">
    <location>
        <begin position="122"/>
        <end position="134"/>
    </location>
</feature>
<protein>
    <recommendedName>
        <fullName evidence="4">Large ribosomal subunit protein uL24</fullName>
    </recommendedName>
</protein>
<keyword evidence="3 4" id="KW-0687">Ribonucleoprotein</keyword>
<dbReference type="EMBL" id="CP002408">
    <property type="protein sequence ID" value="AFU58673.1"/>
    <property type="molecule type" value="Genomic_DNA"/>
</dbReference>
<evidence type="ECO:0000256" key="4">
    <source>
        <dbReference type="HAMAP-Rule" id="MF_01326"/>
    </source>
</evidence>
<dbReference type="Gene3D" id="2.30.30.30">
    <property type="match status" value="1"/>
</dbReference>
<evidence type="ECO:0000313" key="8">
    <source>
        <dbReference type="Proteomes" id="UP000008037"/>
    </source>
</evidence>
<evidence type="ECO:0000256" key="5">
    <source>
        <dbReference type="SAM" id="MobiDB-lite"/>
    </source>
</evidence>
<dbReference type="InterPro" id="IPR005824">
    <property type="entry name" value="KOW"/>
</dbReference>
<comment type="subunit">
    <text evidence="4">Part of the 50S ribosomal subunit.</text>
</comment>
<comment type="function">
    <text evidence="4">One of two assembly initiator proteins, it binds directly to the 5'-end of the 23S rRNA, where it nucleates assembly of the 50S subunit.</text>
</comment>
<sequence length="156" mass="17469">MAIVIMADINPKLIHVSKHRRDKMLGASLADELREQYKKRTLRVVKGDSVMVVRGEYKGRGGKVEDVDTEHGTLHIEGMQREKIRGGQVKVPIHASNVKITALNLEDKYRSNKLQGGGKPQAAEKKEEKAEKNEITAAAAKKTTKKEERKKEEASE</sequence>
<dbReference type="GO" id="GO:0006412">
    <property type="term" value="P:translation"/>
    <property type="evidence" value="ECO:0007669"/>
    <property type="project" value="UniProtKB-UniRule"/>
</dbReference>
<dbReference type="Proteomes" id="UP000008037">
    <property type="component" value="Chromosome"/>
</dbReference>
<proteinExistence type="inferred from homology"/>
<organism evidence="7 8">
    <name type="scientific">Nitrososphaera gargensis (strain Ga9.2)</name>
    <dbReference type="NCBI Taxonomy" id="1237085"/>
    <lineage>
        <taxon>Archaea</taxon>
        <taxon>Nitrososphaerota</taxon>
        <taxon>Nitrososphaeria</taxon>
        <taxon>Nitrososphaerales</taxon>
        <taxon>Nitrososphaeraceae</taxon>
        <taxon>Nitrososphaera</taxon>
    </lineage>
</organism>
<dbReference type="SMART" id="SM00739">
    <property type="entry name" value="KOW"/>
    <property type="match status" value="1"/>
</dbReference>
<dbReference type="AlphaFoldDB" id="K0IIA4"/>
<dbReference type="InterPro" id="IPR014722">
    <property type="entry name" value="Rib_uL2_dom2"/>
</dbReference>
<dbReference type="GO" id="GO:0003735">
    <property type="term" value="F:structural constituent of ribosome"/>
    <property type="evidence" value="ECO:0007669"/>
    <property type="project" value="UniProtKB-UniRule"/>
</dbReference>